<keyword evidence="2" id="KW-1185">Reference proteome</keyword>
<gene>
    <name evidence="1" type="ORF">PG993_000346</name>
</gene>
<reference evidence="1 2" key="1">
    <citation type="submission" date="2023-01" db="EMBL/GenBank/DDBJ databases">
        <title>Analysis of 21 Apiospora genomes using comparative genomics revels a genus with tremendous synthesis potential of carbohydrate active enzymes and secondary metabolites.</title>
        <authorList>
            <person name="Sorensen T."/>
        </authorList>
    </citation>
    <scope>NUCLEOTIDE SEQUENCE [LARGE SCALE GENOMIC DNA]</scope>
    <source>
        <strain evidence="1 2">CBS 33761</strain>
    </source>
</reference>
<proteinExistence type="predicted"/>
<accession>A0ABR1U8C7</accession>
<dbReference type="Proteomes" id="UP001444661">
    <property type="component" value="Unassembled WGS sequence"/>
</dbReference>
<name>A0ABR1U8C7_9PEZI</name>
<evidence type="ECO:0000313" key="1">
    <source>
        <dbReference type="EMBL" id="KAK8055119.1"/>
    </source>
</evidence>
<evidence type="ECO:0000313" key="2">
    <source>
        <dbReference type="Proteomes" id="UP001444661"/>
    </source>
</evidence>
<organism evidence="1 2">
    <name type="scientific">Apiospora rasikravindrae</name>
    <dbReference type="NCBI Taxonomy" id="990691"/>
    <lineage>
        <taxon>Eukaryota</taxon>
        <taxon>Fungi</taxon>
        <taxon>Dikarya</taxon>
        <taxon>Ascomycota</taxon>
        <taxon>Pezizomycotina</taxon>
        <taxon>Sordariomycetes</taxon>
        <taxon>Xylariomycetidae</taxon>
        <taxon>Amphisphaeriales</taxon>
        <taxon>Apiosporaceae</taxon>
        <taxon>Apiospora</taxon>
    </lineage>
</organism>
<dbReference type="EMBL" id="JAQQWK010000001">
    <property type="protein sequence ID" value="KAK8055119.1"/>
    <property type="molecule type" value="Genomic_DNA"/>
</dbReference>
<protein>
    <submittedName>
        <fullName evidence="1">Uncharacterized protein</fullName>
    </submittedName>
</protein>
<comment type="caution">
    <text evidence="1">The sequence shown here is derived from an EMBL/GenBank/DDBJ whole genome shotgun (WGS) entry which is preliminary data.</text>
</comment>
<sequence>MNIKIIKGILKHCPVLEQLQWDLNTESWTEILLDDEEKPTSLEPGRQELKVLRLVNRDYHYKLPESSLKEEVLSKPLGCFRPLAKLEKLRVDLEGLARVTAAEICLPNSLKRIEVVIACEGNFHRHWYSPDQDEYADREDENRFDWGNRGERRDTWLSFCFDQLNKAASSGQLPNLRTLVVDHELDSENTELVADTKARSQWKEYYEHYATMFGRHSILLGWTWPSEEGALRS</sequence>